<proteinExistence type="predicted"/>
<gene>
    <name evidence="2" type="ORF">GCM10011503_27160</name>
</gene>
<accession>A0ABQ1JWX5</accession>
<evidence type="ECO:0000256" key="1">
    <source>
        <dbReference type="SAM" id="MobiDB-lite"/>
    </source>
</evidence>
<protein>
    <submittedName>
        <fullName evidence="2">Uncharacterized protein</fullName>
    </submittedName>
</protein>
<feature type="region of interest" description="Disordered" evidence="1">
    <location>
        <begin position="1"/>
        <end position="113"/>
    </location>
</feature>
<comment type="caution">
    <text evidence="2">The sequence shown here is derived from an EMBL/GenBank/DDBJ whole genome shotgun (WGS) entry which is preliminary data.</text>
</comment>
<dbReference type="Proteomes" id="UP000628854">
    <property type="component" value="Unassembled WGS sequence"/>
</dbReference>
<name>A0ABQ1JWX5_9PROT</name>
<keyword evidence="3" id="KW-1185">Reference proteome</keyword>
<organism evidence="2 3">
    <name type="scientific">Henriciella pelagia</name>
    <dbReference type="NCBI Taxonomy" id="1977912"/>
    <lineage>
        <taxon>Bacteria</taxon>
        <taxon>Pseudomonadati</taxon>
        <taxon>Pseudomonadota</taxon>
        <taxon>Alphaproteobacteria</taxon>
        <taxon>Hyphomonadales</taxon>
        <taxon>Hyphomonadaceae</taxon>
        <taxon>Henriciella</taxon>
    </lineage>
</organism>
<evidence type="ECO:0000313" key="2">
    <source>
        <dbReference type="EMBL" id="GGB76961.1"/>
    </source>
</evidence>
<reference evidence="3" key="1">
    <citation type="journal article" date="2019" name="Int. J. Syst. Evol. Microbiol.">
        <title>The Global Catalogue of Microorganisms (GCM) 10K type strain sequencing project: providing services to taxonomists for standard genome sequencing and annotation.</title>
        <authorList>
            <consortium name="The Broad Institute Genomics Platform"/>
            <consortium name="The Broad Institute Genome Sequencing Center for Infectious Disease"/>
            <person name="Wu L."/>
            <person name="Ma J."/>
        </authorList>
    </citation>
    <scope>NUCLEOTIDE SEQUENCE [LARGE SCALE GENOMIC DNA]</scope>
    <source>
        <strain evidence="3">CGMCC 1.15928</strain>
    </source>
</reference>
<dbReference type="EMBL" id="BMKF01000002">
    <property type="protein sequence ID" value="GGB76961.1"/>
    <property type="molecule type" value="Genomic_DNA"/>
</dbReference>
<sequence>MSACSGDVEPEAKGEVPQARVAEDQPSAGADEELDEFLEMMNALEAERRAEAVPEGPPTPEGASPESIPVDLSGELPPPPSAAAPASSRQPAAPPDETPAPRVALSRDVPTRSSPSRQLWEAYFAGNSAVGAKLITYAVSSPIFASCAGQPYECHVSRCRQYAGDLGRLSERSGMDAVMAEVREAPAGPKLTLSCALAFTTNATRVPDVVGPKPIWRRNDNYDNAMFMFSIASGVHPDRAEVLRSAFEFSAFTSTGLEQIRQAEDWLAAYGQEIGRSSPDFARAERMMKTVRDFWAVWDVTERLGVNMGDPVILNRDFHLERTFRSGGRTFTADDVVDRYYEMNNAGWRNGNSYAEAYWGNGFYAQAYTTDGPEFVLIRVDRRTYEVTVDFVMESEIDFGNANVRAILDYGQNGNAHGYNWDAEGLRTFLKTRSRPFHEWYDLTIPSAEFYAKTQRERINIMRARQGMGPLPKNWSVK</sequence>
<evidence type="ECO:0000313" key="3">
    <source>
        <dbReference type="Proteomes" id="UP000628854"/>
    </source>
</evidence>